<dbReference type="Pfam" id="PF04403">
    <property type="entry name" value="PqiA"/>
    <property type="match status" value="1"/>
</dbReference>
<keyword evidence="1" id="KW-1133">Transmembrane helix</keyword>
<dbReference type="RefSeq" id="WP_263719882.1">
    <property type="nucleotide sequence ID" value="NZ_JAOWLA010000001.1"/>
</dbReference>
<dbReference type="Proteomes" id="UP001652503">
    <property type="component" value="Unassembled WGS sequence"/>
</dbReference>
<feature type="transmembrane region" description="Helical" evidence="1">
    <location>
        <begin position="177"/>
        <end position="195"/>
    </location>
</feature>
<proteinExistence type="predicted"/>
<keyword evidence="3" id="KW-1185">Reference proteome</keyword>
<reference evidence="2 3" key="1">
    <citation type="submission" date="2022-10" db="EMBL/GenBank/DDBJ databases">
        <title>Defluviimonas sp. nov., isolated from ocean surface water.</title>
        <authorList>
            <person name="He W."/>
            <person name="Wang L."/>
            <person name="Zhang D.-F."/>
        </authorList>
    </citation>
    <scope>NUCLEOTIDE SEQUENCE [LARGE SCALE GENOMIC DNA]</scope>
    <source>
        <strain evidence="2 3">WL0075</strain>
    </source>
</reference>
<dbReference type="InterPro" id="IPR007498">
    <property type="entry name" value="PqiA-like"/>
</dbReference>
<evidence type="ECO:0000313" key="3">
    <source>
        <dbReference type="Proteomes" id="UP001652503"/>
    </source>
</evidence>
<accession>A0ABT2YX98</accession>
<gene>
    <name evidence="2" type="ORF">OE647_01850</name>
</gene>
<dbReference type="EMBL" id="JAOWLA010000001">
    <property type="protein sequence ID" value="MCV2863478.1"/>
    <property type="molecule type" value="Genomic_DNA"/>
</dbReference>
<organism evidence="2 3">
    <name type="scientific">Albidovulum sediminicola</name>
    <dbReference type="NCBI Taxonomy" id="2984331"/>
    <lineage>
        <taxon>Bacteria</taxon>
        <taxon>Pseudomonadati</taxon>
        <taxon>Pseudomonadota</taxon>
        <taxon>Alphaproteobacteria</taxon>
        <taxon>Rhodobacterales</taxon>
        <taxon>Paracoccaceae</taxon>
        <taxon>Albidovulum</taxon>
    </lineage>
</organism>
<evidence type="ECO:0000313" key="2">
    <source>
        <dbReference type="EMBL" id="MCV2863478.1"/>
    </source>
</evidence>
<feature type="transmembrane region" description="Helical" evidence="1">
    <location>
        <begin position="105"/>
        <end position="129"/>
    </location>
</feature>
<evidence type="ECO:0000256" key="1">
    <source>
        <dbReference type="SAM" id="Phobius"/>
    </source>
</evidence>
<comment type="caution">
    <text evidence="2">The sequence shown here is derived from an EMBL/GenBank/DDBJ whole genome shotgun (WGS) entry which is preliminary data.</text>
</comment>
<feature type="transmembrane region" description="Helical" evidence="1">
    <location>
        <begin position="150"/>
        <end position="171"/>
    </location>
</feature>
<name>A0ABT2YX98_9RHOB</name>
<keyword evidence="1" id="KW-0472">Membrane</keyword>
<protein>
    <submittedName>
        <fullName evidence="2">Paraquat-inducible protein A</fullName>
    </submittedName>
</protein>
<feature type="transmembrane region" description="Helical" evidence="1">
    <location>
        <begin position="53"/>
        <end position="73"/>
    </location>
</feature>
<keyword evidence="1" id="KW-0812">Transmembrane</keyword>
<sequence>MPGAEDRALDALIACPTCDALHRLAEVPVGARARCRRCARVLLAPRQSAMTQIVMLAATAAILMVAAVFFPFLEIHASGLSRWSSLLGVVAAFSEGWMLPLTFGLGAMILVLPLARLAALIYTLAPMALGHRPAPHAALAFRWAEAMRPWAMVEIFILGAAISLVKISALADVALGPAFWALAVLVVVTVLKDTLMCRMTVWKTLEERRPS</sequence>